<dbReference type="SUPFAM" id="SSF48295">
    <property type="entry name" value="TrpR-like"/>
    <property type="match status" value="2"/>
</dbReference>
<dbReference type="GO" id="GO:0043565">
    <property type="term" value="F:sequence-specific DNA binding"/>
    <property type="evidence" value="ECO:0007669"/>
    <property type="project" value="InterPro"/>
</dbReference>
<evidence type="ECO:0000256" key="2">
    <source>
        <dbReference type="SAM" id="Coils"/>
    </source>
</evidence>
<evidence type="ECO:0000256" key="1">
    <source>
        <dbReference type="ARBA" id="ARBA00038232"/>
    </source>
</evidence>
<dbReference type="InterPro" id="IPR052057">
    <property type="entry name" value="IS150/IS1296_orfA-like"/>
</dbReference>
<protein>
    <recommendedName>
        <fullName evidence="3">Insertion element IS150 protein InsJ-like helix-turn-helix domain-containing protein</fullName>
    </recommendedName>
</protein>
<dbReference type="InterPro" id="IPR036388">
    <property type="entry name" value="WH-like_DNA-bd_sf"/>
</dbReference>
<dbReference type="AlphaFoldDB" id="A0A0H3MZX2"/>
<dbReference type="EMBL" id="FN538970">
    <property type="protein sequence ID" value="CBA60779.1"/>
    <property type="molecule type" value="Genomic_DNA"/>
</dbReference>
<dbReference type="PANTHER" id="PTHR33795">
    <property type="entry name" value="INSERTION ELEMENT IS150 PROTEIN INSJ"/>
    <property type="match status" value="1"/>
</dbReference>
<evidence type="ECO:0000259" key="3">
    <source>
        <dbReference type="Pfam" id="PF13518"/>
    </source>
</evidence>
<keyword evidence="2" id="KW-0175">Coiled coil</keyword>
<sequence length="223" mass="26381">MSKTKVSSEQKIEAIESYLKGENSVIKIMEELNIGKRTFREWMRNYETFGNDGLIKQSHKSCYSKEFKLNAIESYLNGEGSYDTISKKYKMRSVHPLKAWVKEYNLHKVIKETPKGGLFMETRKTTLDERAEIVKDCIEHGLNYNLIAKKYFVSYSQVRRWTLKYKENGIDALEDRRGKSKKEDELTQLDEIKLELKIVKAEKHKLQLENEFLKKLKIIERGW</sequence>
<name>A0A0H3MZX2_CLODC</name>
<dbReference type="InterPro" id="IPR010921">
    <property type="entry name" value="Trp_repressor/repl_initiator"/>
</dbReference>
<feature type="domain" description="Insertion element IS150 protein InsJ-like helix-turn-helix" evidence="3">
    <location>
        <begin position="129"/>
        <end position="181"/>
    </location>
</feature>
<accession>A0A0H3MZX2</accession>
<dbReference type="Proteomes" id="UP000002068">
    <property type="component" value="Chromosome"/>
</dbReference>
<dbReference type="PANTHER" id="PTHR33795:SF1">
    <property type="entry name" value="INSERTION ELEMENT IS150 PROTEIN INSJ"/>
    <property type="match status" value="1"/>
</dbReference>
<dbReference type="Gene3D" id="1.10.10.10">
    <property type="entry name" value="Winged helix-like DNA-binding domain superfamily/Winged helix DNA-binding domain"/>
    <property type="match status" value="2"/>
</dbReference>
<dbReference type="RefSeq" id="WP_009892623.1">
    <property type="nucleotide sequence ID" value="NC_013315.1"/>
</dbReference>
<feature type="coiled-coil region" evidence="2">
    <location>
        <begin position="182"/>
        <end position="216"/>
    </location>
</feature>
<dbReference type="InterPro" id="IPR055247">
    <property type="entry name" value="InsJ-like_HTH"/>
</dbReference>
<dbReference type="Pfam" id="PF13518">
    <property type="entry name" value="HTH_28"/>
    <property type="match status" value="2"/>
</dbReference>
<organism evidence="4 5">
    <name type="scientific">Clostridioides difficile (strain CD196)</name>
    <name type="common">Peptoclostridium difficile</name>
    <dbReference type="NCBI Taxonomy" id="645462"/>
    <lineage>
        <taxon>Bacteria</taxon>
        <taxon>Bacillati</taxon>
        <taxon>Bacillota</taxon>
        <taxon>Clostridia</taxon>
        <taxon>Peptostreptococcales</taxon>
        <taxon>Peptostreptococcaceae</taxon>
        <taxon>Clostridioides</taxon>
    </lineage>
</organism>
<dbReference type="HOGENOM" id="CLU_027402_17_4_9"/>
<dbReference type="KEGG" id="cdc:CD196_0397"/>
<gene>
    <name evidence="4" type="ordered locus">CD196_0397</name>
</gene>
<dbReference type="InterPro" id="IPR009057">
    <property type="entry name" value="Homeodomain-like_sf"/>
</dbReference>
<dbReference type="SUPFAM" id="SSF46689">
    <property type="entry name" value="Homeodomain-like"/>
    <property type="match status" value="1"/>
</dbReference>
<reference evidence="4 5" key="1">
    <citation type="journal article" date="2009" name="Genome Biol.">
        <title>Comparative genome and phenotypic analysis of Clostridium difficile 027 strains provides insight into the evolution of a hypervirulent bacterium.</title>
        <authorList>
            <person name="Stabler R.A."/>
            <person name="He M."/>
            <person name="Dawson L."/>
            <person name="Martin M."/>
            <person name="Valiente E."/>
            <person name="Corton C."/>
            <person name="Lawley T.D."/>
            <person name="Sebaihia M."/>
            <person name="Quail M.A."/>
            <person name="Rose G."/>
            <person name="Gerding D.N."/>
            <person name="Gibert M."/>
            <person name="Popoff M.R."/>
            <person name="Parkhill J."/>
            <person name="Dougan G."/>
            <person name="Wren B.W."/>
        </authorList>
    </citation>
    <scope>NUCLEOTIDE SEQUENCE [LARGE SCALE GENOMIC DNA]</scope>
    <source>
        <strain evidence="4 5">CD196</strain>
    </source>
</reference>
<comment type="similarity">
    <text evidence="1">Belongs to the IS150/IS1296 orfA family.</text>
</comment>
<feature type="domain" description="Insertion element IS150 protein InsJ-like helix-turn-helix" evidence="3">
    <location>
        <begin position="10"/>
        <end position="59"/>
    </location>
</feature>
<evidence type="ECO:0000313" key="4">
    <source>
        <dbReference type="EMBL" id="CBA60779.1"/>
    </source>
</evidence>
<proteinExistence type="inferred from homology"/>
<evidence type="ECO:0000313" key="5">
    <source>
        <dbReference type="Proteomes" id="UP000002068"/>
    </source>
</evidence>